<name>A0ABV9DTE0_9ACTN</name>
<reference evidence="3" key="1">
    <citation type="journal article" date="2019" name="Int. J. Syst. Evol. Microbiol.">
        <title>The Global Catalogue of Microorganisms (GCM) 10K type strain sequencing project: providing services to taxonomists for standard genome sequencing and annotation.</title>
        <authorList>
            <consortium name="The Broad Institute Genomics Platform"/>
            <consortium name="The Broad Institute Genome Sequencing Center for Infectious Disease"/>
            <person name="Wu L."/>
            <person name="Ma J."/>
        </authorList>
    </citation>
    <scope>NUCLEOTIDE SEQUENCE [LARGE SCALE GENOMIC DNA]</scope>
    <source>
        <strain evidence="3">XZYJ18</strain>
    </source>
</reference>
<organism evidence="2 3">
    <name type="scientific">Nocardiopsis mangrovi</name>
    <dbReference type="NCBI Taxonomy" id="1179818"/>
    <lineage>
        <taxon>Bacteria</taxon>
        <taxon>Bacillati</taxon>
        <taxon>Actinomycetota</taxon>
        <taxon>Actinomycetes</taxon>
        <taxon>Streptosporangiales</taxon>
        <taxon>Nocardiopsidaceae</taxon>
        <taxon>Nocardiopsis</taxon>
    </lineage>
</organism>
<evidence type="ECO:0000313" key="3">
    <source>
        <dbReference type="Proteomes" id="UP001595923"/>
    </source>
</evidence>
<evidence type="ECO:0000256" key="1">
    <source>
        <dbReference type="SAM" id="Phobius"/>
    </source>
</evidence>
<dbReference type="EMBL" id="JBHSFQ010000007">
    <property type="protein sequence ID" value="MFC4562171.1"/>
    <property type="molecule type" value="Genomic_DNA"/>
</dbReference>
<keyword evidence="1" id="KW-1133">Transmembrane helix</keyword>
<gene>
    <name evidence="2" type="ORF">ACFO4E_09910</name>
</gene>
<dbReference type="RefSeq" id="WP_378573149.1">
    <property type="nucleotide sequence ID" value="NZ_JBHSFQ010000007.1"/>
</dbReference>
<accession>A0ABV9DTE0</accession>
<sequence>MNGHEQHRPAHPHRLSVDPELPEQERALLRSSALPPATLGPLARILVVLGPLLMCLALVLNVGGADTGPTAAVLASAVVLTGLGTGIAWREYRGSPRVEFRALLQNRRHHAVGADDLDQDRKRLLARAQRATDAVRDADHVLRDHADEVMVMHNVEWQVACALREGMTAVSEIEPVVARMETQADRALEAAENHRRARLEAGLGYAAGELERLERRNGSLPAPDPRHDHG</sequence>
<proteinExistence type="predicted"/>
<protein>
    <submittedName>
        <fullName evidence="2">Uncharacterized protein</fullName>
    </submittedName>
</protein>
<evidence type="ECO:0000313" key="2">
    <source>
        <dbReference type="EMBL" id="MFC4562171.1"/>
    </source>
</evidence>
<keyword evidence="1" id="KW-0472">Membrane</keyword>
<dbReference type="Proteomes" id="UP001595923">
    <property type="component" value="Unassembled WGS sequence"/>
</dbReference>
<feature type="transmembrane region" description="Helical" evidence="1">
    <location>
        <begin position="70"/>
        <end position="89"/>
    </location>
</feature>
<feature type="transmembrane region" description="Helical" evidence="1">
    <location>
        <begin position="42"/>
        <end position="64"/>
    </location>
</feature>
<keyword evidence="3" id="KW-1185">Reference proteome</keyword>
<comment type="caution">
    <text evidence="2">The sequence shown here is derived from an EMBL/GenBank/DDBJ whole genome shotgun (WGS) entry which is preliminary data.</text>
</comment>
<keyword evidence="1" id="KW-0812">Transmembrane</keyword>